<evidence type="ECO:0000313" key="3">
    <source>
        <dbReference type="Proteomes" id="UP001172159"/>
    </source>
</evidence>
<accession>A0AA40K150</accession>
<keyword evidence="3" id="KW-1185">Reference proteome</keyword>
<organism evidence="2 3">
    <name type="scientific">Apiosordaria backusii</name>
    <dbReference type="NCBI Taxonomy" id="314023"/>
    <lineage>
        <taxon>Eukaryota</taxon>
        <taxon>Fungi</taxon>
        <taxon>Dikarya</taxon>
        <taxon>Ascomycota</taxon>
        <taxon>Pezizomycotina</taxon>
        <taxon>Sordariomycetes</taxon>
        <taxon>Sordariomycetidae</taxon>
        <taxon>Sordariales</taxon>
        <taxon>Lasiosphaeriaceae</taxon>
        <taxon>Apiosordaria</taxon>
    </lineage>
</organism>
<dbReference type="AlphaFoldDB" id="A0AA40K150"/>
<feature type="compositionally biased region" description="Polar residues" evidence="1">
    <location>
        <begin position="421"/>
        <end position="431"/>
    </location>
</feature>
<feature type="compositionally biased region" description="Low complexity" evidence="1">
    <location>
        <begin position="432"/>
        <end position="446"/>
    </location>
</feature>
<feature type="region of interest" description="Disordered" evidence="1">
    <location>
        <begin position="189"/>
        <end position="222"/>
    </location>
</feature>
<dbReference type="Proteomes" id="UP001172159">
    <property type="component" value="Unassembled WGS sequence"/>
</dbReference>
<sequence length="481" mass="52935">MSHLQQQAVGSILNRVNRQNQPFIPIAKNIQELAQFFDAVWIDTNHHNAINCPGFPLAFVDWAFLVEDMYLAIRDSSDIIDNKAEDQAPGKKRGRIGKAVDDVRNMPSQQVQLMSWEALFETRDAQVNAMRLLRRSQNDLEIDYYPDFMSRWDATLRYFQRSKALIVQIATPSAMQRAVARPVYELNKRKQINNSNMTRGGGGRPQANPRRRAQRSHAAQQFQPVAQHLAPTAQPQHFTPTAQHFAPTAQPTAQYLAPTAFESAVQNCTIVALGPHDLAVAADNNAVATPNPRNFTRAAQYGTIVTPGPSDLAIAAYNNAVITPSPRNFASGAHNDVVATPNPRNPFPSAANNNTLLAPNDQSAVDAYNEILRTPLDQFIDAAYRDFCTTPHDQLAAAANNDFPSPPESQLATGVQGFDPLQSQQGPSYIYSSLQPSALPQAPQPSGDVSVPTMAAMESMRALEPTPNMPGQHQQDHFWGS</sequence>
<reference evidence="2" key="1">
    <citation type="submission" date="2023-06" db="EMBL/GenBank/DDBJ databases">
        <title>Genome-scale phylogeny and comparative genomics of the fungal order Sordariales.</title>
        <authorList>
            <consortium name="Lawrence Berkeley National Laboratory"/>
            <person name="Hensen N."/>
            <person name="Bonometti L."/>
            <person name="Westerberg I."/>
            <person name="Brannstrom I.O."/>
            <person name="Guillou S."/>
            <person name="Cros-Aarteil S."/>
            <person name="Calhoun S."/>
            <person name="Haridas S."/>
            <person name="Kuo A."/>
            <person name="Mondo S."/>
            <person name="Pangilinan J."/>
            <person name="Riley R."/>
            <person name="Labutti K."/>
            <person name="Andreopoulos B."/>
            <person name="Lipzen A."/>
            <person name="Chen C."/>
            <person name="Yanf M."/>
            <person name="Daum C."/>
            <person name="Ng V."/>
            <person name="Clum A."/>
            <person name="Steindorff A."/>
            <person name="Ohm R."/>
            <person name="Martin F."/>
            <person name="Silar P."/>
            <person name="Natvig D."/>
            <person name="Lalanne C."/>
            <person name="Gautier V."/>
            <person name="Ament-Velasquez S.L."/>
            <person name="Kruys A."/>
            <person name="Hutchinson M.I."/>
            <person name="Powell A.J."/>
            <person name="Barry K."/>
            <person name="Miller A.N."/>
            <person name="Grigoriev I.V."/>
            <person name="Debuchy R."/>
            <person name="Gladieux P."/>
            <person name="Thoren M.H."/>
            <person name="Johannesson H."/>
        </authorList>
    </citation>
    <scope>NUCLEOTIDE SEQUENCE</scope>
    <source>
        <strain evidence="2">CBS 540.89</strain>
    </source>
</reference>
<proteinExistence type="predicted"/>
<evidence type="ECO:0000313" key="2">
    <source>
        <dbReference type="EMBL" id="KAK0742021.1"/>
    </source>
</evidence>
<feature type="region of interest" description="Disordered" evidence="1">
    <location>
        <begin position="400"/>
        <end position="451"/>
    </location>
</feature>
<name>A0AA40K150_9PEZI</name>
<evidence type="ECO:0000256" key="1">
    <source>
        <dbReference type="SAM" id="MobiDB-lite"/>
    </source>
</evidence>
<protein>
    <submittedName>
        <fullName evidence="2">Uncharacterized protein</fullName>
    </submittedName>
</protein>
<comment type="caution">
    <text evidence="2">The sequence shown here is derived from an EMBL/GenBank/DDBJ whole genome shotgun (WGS) entry which is preliminary data.</text>
</comment>
<gene>
    <name evidence="2" type="ORF">B0T21DRAFT_345872</name>
</gene>
<dbReference type="EMBL" id="JAUKTV010000003">
    <property type="protein sequence ID" value="KAK0742021.1"/>
    <property type="molecule type" value="Genomic_DNA"/>
</dbReference>